<keyword evidence="1" id="KW-1133">Transmembrane helix</keyword>
<protein>
    <submittedName>
        <fullName evidence="2">Uncharacterized protein</fullName>
    </submittedName>
</protein>
<dbReference type="EMBL" id="VZQQ01000038">
    <property type="protein sequence ID" value="MBC8750763.1"/>
    <property type="molecule type" value="Genomic_DNA"/>
</dbReference>
<feature type="transmembrane region" description="Helical" evidence="1">
    <location>
        <begin position="83"/>
        <end position="103"/>
    </location>
</feature>
<evidence type="ECO:0000313" key="3">
    <source>
        <dbReference type="Proteomes" id="UP000736373"/>
    </source>
</evidence>
<keyword evidence="3" id="KW-1185">Reference proteome</keyword>
<dbReference type="Proteomes" id="UP000736373">
    <property type="component" value="Unassembled WGS sequence"/>
</dbReference>
<dbReference type="RefSeq" id="WP_187637700.1">
    <property type="nucleotide sequence ID" value="NZ_VZQQ01000038.1"/>
</dbReference>
<comment type="caution">
    <text evidence="2">The sequence shown here is derived from an EMBL/GenBank/DDBJ whole genome shotgun (WGS) entry which is preliminary data.</text>
</comment>
<proteinExistence type="predicted"/>
<feature type="transmembrane region" description="Helical" evidence="1">
    <location>
        <begin position="165"/>
        <end position="185"/>
    </location>
</feature>
<keyword evidence="1" id="KW-0812">Transmembrane</keyword>
<organism evidence="2 3">
    <name type="scientific">Paraburkholderia podalyriae</name>
    <dbReference type="NCBI Taxonomy" id="1938811"/>
    <lineage>
        <taxon>Bacteria</taxon>
        <taxon>Pseudomonadati</taxon>
        <taxon>Pseudomonadota</taxon>
        <taxon>Betaproteobacteria</taxon>
        <taxon>Burkholderiales</taxon>
        <taxon>Burkholderiaceae</taxon>
        <taxon>Paraburkholderia</taxon>
    </lineage>
</organism>
<reference evidence="2 3" key="1">
    <citation type="submission" date="2019-09" db="EMBL/GenBank/DDBJ databases">
        <title>Paraburkholderia podalyriae sp. nov., A South African Podalyria-associated rhizobium.</title>
        <authorList>
            <person name="Mavima L."/>
            <person name="Beukes C.W."/>
            <person name="Palmer M."/>
            <person name="De Meyer S.E."/>
            <person name="James E.K."/>
            <person name="Maluk M."/>
            <person name="Avontuur J.R."/>
            <person name="Chan W.Y."/>
            <person name="Venter S.N."/>
            <person name="Steenkamp E.T."/>
        </authorList>
    </citation>
    <scope>NUCLEOTIDE SEQUENCE [LARGE SCALE GENOMIC DNA]</scope>
    <source>
        <strain evidence="2 3">WC7.3b</strain>
    </source>
</reference>
<accession>A0ABR7PWV8</accession>
<feature type="transmembrane region" description="Helical" evidence="1">
    <location>
        <begin position="53"/>
        <end position="77"/>
    </location>
</feature>
<sequence>MSIAMMPLRRLAERLLPGNVASSRTAVPGSPHAGGSLTTVPLQWRTHWLAWQFLSWISGTLLAPPFWMVGILLMINAHSDQPFFWSLTMAIVPITNAIAIIHANQRHHRRPFTARWQVGLHYFGGKHADRLHTVHADGGWYTGALQGLVEPLVVTMGASGPAASVLWSGTVIAAFGVLSFAHASILHARLAFEA</sequence>
<gene>
    <name evidence="2" type="ORF">F6X42_30520</name>
</gene>
<keyword evidence="1" id="KW-0472">Membrane</keyword>
<name>A0ABR7PWV8_9BURK</name>
<evidence type="ECO:0000313" key="2">
    <source>
        <dbReference type="EMBL" id="MBC8750763.1"/>
    </source>
</evidence>
<evidence type="ECO:0000256" key="1">
    <source>
        <dbReference type="SAM" id="Phobius"/>
    </source>
</evidence>